<dbReference type="InterPro" id="IPR014395">
    <property type="entry name" value="Pen/GL7ACA/AHL_acylase"/>
</dbReference>
<dbReference type="Gene3D" id="1.10.439.10">
    <property type="entry name" value="Penicillin Amidohydrolase, domain 1"/>
    <property type="match status" value="1"/>
</dbReference>
<keyword evidence="5" id="KW-0106">Calcium</keyword>
<dbReference type="CDD" id="cd03747">
    <property type="entry name" value="Ntn_PGA_like"/>
    <property type="match status" value="1"/>
</dbReference>
<dbReference type="STRING" id="1205910.B005_4526"/>
<feature type="binding site" evidence="5">
    <location>
        <position position="300"/>
    </location>
    <ligand>
        <name>Ca(2+)</name>
        <dbReference type="ChEBI" id="CHEBI:29108"/>
    </ligand>
</feature>
<dbReference type="MEROPS" id="S45.003"/>
<keyword evidence="2" id="KW-0378">Hydrolase</keyword>
<dbReference type="InterPro" id="IPR002692">
    <property type="entry name" value="S45"/>
</dbReference>
<dbReference type="GO" id="GO:0017000">
    <property type="term" value="P:antibiotic biosynthetic process"/>
    <property type="evidence" value="ECO:0007669"/>
    <property type="project" value="InterPro"/>
</dbReference>
<dbReference type="SUPFAM" id="SSF56235">
    <property type="entry name" value="N-terminal nucleophile aminohydrolases (Ntn hydrolases)"/>
    <property type="match status" value="1"/>
</dbReference>
<evidence type="ECO:0000256" key="1">
    <source>
        <dbReference type="ARBA" id="ARBA00006586"/>
    </source>
</evidence>
<protein>
    <submittedName>
        <fullName evidence="7">Penicillin amidase family protein</fullName>
    </submittedName>
</protein>
<reference evidence="7 8" key="1">
    <citation type="journal article" date="2012" name="J. Bacteriol.">
        <title>Whole-Genome Sequence of Nocardiopsis alba Strain ATCC BAA-2165, Associated with Honeybees.</title>
        <authorList>
            <person name="Qiao J."/>
            <person name="Chen L."/>
            <person name="Li Y."/>
            <person name="Wang J."/>
            <person name="Zhang W."/>
            <person name="Chen S."/>
        </authorList>
    </citation>
    <scope>NUCLEOTIDE SEQUENCE [LARGE SCALE GENOMIC DNA]</scope>
    <source>
        <strain evidence="8">ATCC BAA-2165 / BE74</strain>
    </source>
</reference>
<evidence type="ECO:0000256" key="4">
    <source>
        <dbReference type="PIRSR" id="PIRSR001227-1"/>
    </source>
</evidence>
<dbReference type="AlphaFoldDB" id="J7KWD9"/>
<comment type="cofactor">
    <cofactor evidence="5">
        <name>Ca(2+)</name>
        <dbReference type="ChEBI" id="CHEBI:29108"/>
    </cofactor>
    <text evidence="5">Binds 1 Ca(2+) ion per dimer.</text>
</comment>
<proteinExistence type="inferred from homology"/>
<dbReference type="InterPro" id="IPR023343">
    <property type="entry name" value="Penicillin_amidase_dom1"/>
</dbReference>
<organism evidence="7 8">
    <name type="scientific">Nocardiopsis alba (strain ATCC BAA-2165 / BE74)</name>
    <dbReference type="NCBI Taxonomy" id="1205910"/>
    <lineage>
        <taxon>Bacteria</taxon>
        <taxon>Bacillati</taxon>
        <taxon>Actinomycetota</taxon>
        <taxon>Actinomycetes</taxon>
        <taxon>Streptosporangiales</taxon>
        <taxon>Nocardiopsidaceae</taxon>
        <taxon>Nocardiopsis</taxon>
    </lineage>
</organism>
<dbReference type="PATRIC" id="fig|1205910.3.peg.4271"/>
<dbReference type="HOGENOM" id="CLU_011790_0_0_11"/>
<keyword evidence="5" id="KW-0479">Metal-binding</keyword>
<dbReference type="GO" id="GO:0046872">
    <property type="term" value="F:metal ion binding"/>
    <property type="evidence" value="ECO:0007669"/>
    <property type="project" value="UniProtKB-KW"/>
</dbReference>
<dbReference type="Gene3D" id="2.30.120.10">
    <property type="match status" value="1"/>
</dbReference>
<dbReference type="PIRSF" id="PIRSF001227">
    <property type="entry name" value="Pen_acylase"/>
    <property type="match status" value="1"/>
</dbReference>
<evidence type="ECO:0000313" key="7">
    <source>
        <dbReference type="EMBL" id="AFR05688.1"/>
    </source>
</evidence>
<dbReference type="InterPro" id="IPR029055">
    <property type="entry name" value="Ntn_hydrolases_N"/>
</dbReference>
<sequence>MDRTHVVEALDAPVEVVVDRWGVPHIRARSAGDAFVAQGFTAARDRLFQLDLWRRRGLGLLSQALGPSHVERDRAARLFLYRGDMDTEWSSYGEGVREAAERFTAGINAYIRLTELEPDLSGPDFAALGTTPSHWSPEDLCRIRSHGLYANAEKELARALTLRDLDPEAEDLRAVREPRLPLRLPEGFDPDVLRPEVLDVYRLACAPVDLSGARPRPAPLEPDGSNNWVISGERTATGRPLLANDPHRTVGAPALRHITHLSCPEFDVIGAGEPALPGVSIGHNGHVAFGLTIFPIDQEDLYVHELHPDDPGLYRHHGSWRPFERTTERIPVRGGPVHEAELVFSLYGPVVYTDLERRAAVVVRAAWLDHGMAPYLGSVRYMRARDGRGFREALRVWGTPGENQVYADTEGDFGWIAAGRVPVRTRGDGSMPVPGDGGHEWAGSRSGPDLPTARRPASGWFASANENNLGRARAWTPFTVTRDWAPPTRYERIAEELSSRTGWTVEDACRLQSDVVSPVARAALASLGRRSDALASAGPDTRRAWRLLRGWDGSMAVDLPQPTLFEHWFRHRLLPALLRERLLPLVGADRVEEAVRTVSPGRDTALDPRIGLNLLEEAVESGEIGPVARSLALAHRDLVDRSGPLGPAWNWGEHHFARLDHPLARAEDPPAWAFGRRVPRPGGADTVNLTAYDSSGRQYHGASFRIVIDVGGWDHSVAINAPGQSGDPRSPHYDDLTDRWARDAYFPLLYSREAVDRHRTETLHLLPPG</sequence>
<name>J7KWD9_NOCAA</name>
<dbReference type="Proteomes" id="UP000003779">
    <property type="component" value="Chromosome"/>
</dbReference>
<gene>
    <name evidence="7" type="ordered locus">B005_4526</name>
</gene>
<feature type="binding site" evidence="5">
    <location>
        <position position="297"/>
    </location>
    <ligand>
        <name>Ca(2+)</name>
        <dbReference type="ChEBI" id="CHEBI:29108"/>
    </ligand>
</feature>
<dbReference type="eggNOG" id="COG2366">
    <property type="taxonomic scope" value="Bacteria"/>
</dbReference>
<feature type="binding site" evidence="5">
    <location>
        <position position="155"/>
    </location>
    <ligand>
        <name>Ca(2+)</name>
        <dbReference type="ChEBI" id="CHEBI:29108"/>
    </ligand>
</feature>
<dbReference type="Gene3D" id="3.60.20.10">
    <property type="entry name" value="Glutamine Phosphoribosylpyrophosphate, subunit 1, domain 1"/>
    <property type="match status" value="1"/>
</dbReference>
<evidence type="ECO:0000256" key="3">
    <source>
        <dbReference type="ARBA" id="ARBA00023145"/>
    </source>
</evidence>
<feature type="region of interest" description="Disordered" evidence="6">
    <location>
        <begin position="431"/>
        <end position="457"/>
    </location>
</feature>
<dbReference type="Pfam" id="PF01804">
    <property type="entry name" value="Penicil_amidase"/>
    <property type="match status" value="1"/>
</dbReference>
<keyword evidence="3" id="KW-0865">Zymogen</keyword>
<accession>J7KWD9</accession>
<evidence type="ECO:0000256" key="2">
    <source>
        <dbReference type="ARBA" id="ARBA00022801"/>
    </source>
</evidence>
<reference evidence="8" key="2">
    <citation type="submission" date="2012-08" db="EMBL/GenBank/DDBJ databases">
        <title>Whole-genome sequence of Nocardiopsis alba strain ATCC BAA-2165 associated with honeybees.</title>
        <authorList>
            <person name="Qiao J."/>
            <person name="Chen L."/>
            <person name="Li Y."/>
            <person name="Wang J."/>
            <person name="Zhang W."/>
            <person name="Chen S."/>
        </authorList>
    </citation>
    <scope>NUCLEOTIDE SEQUENCE [LARGE SCALE GENOMIC DNA]</scope>
    <source>
        <strain evidence="8">ATCC BAA-2165 / BE74</strain>
    </source>
</reference>
<dbReference type="InterPro" id="IPR043147">
    <property type="entry name" value="Penicillin_amidase_A-knob"/>
</dbReference>
<evidence type="ECO:0000313" key="8">
    <source>
        <dbReference type="Proteomes" id="UP000003779"/>
    </source>
</evidence>
<feature type="active site" description="Nucleophile" evidence="4">
    <location>
        <position position="225"/>
    </location>
</feature>
<dbReference type="EMBL" id="CP003788">
    <property type="protein sequence ID" value="AFR05688.1"/>
    <property type="molecule type" value="Genomic_DNA"/>
</dbReference>
<evidence type="ECO:0000256" key="6">
    <source>
        <dbReference type="SAM" id="MobiDB-lite"/>
    </source>
</evidence>
<dbReference type="PANTHER" id="PTHR34218:SF4">
    <property type="entry name" value="ACYL-HOMOSERINE LACTONE ACYLASE QUIP"/>
    <property type="match status" value="1"/>
</dbReference>
<dbReference type="Gene3D" id="1.10.1400.10">
    <property type="match status" value="1"/>
</dbReference>
<evidence type="ECO:0000256" key="5">
    <source>
        <dbReference type="PIRSR" id="PIRSR001227-2"/>
    </source>
</evidence>
<dbReference type="KEGG" id="nal:B005_4526"/>
<dbReference type="PANTHER" id="PTHR34218">
    <property type="entry name" value="PEPTIDASE S45 PENICILLIN AMIDASE"/>
    <property type="match status" value="1"/>
</dbReference>
<dbReference type="GO" id="GO:0016811">
    <property type="term" value="F:hydrolase activity, acting on carbon-nitrogen (but not peptide) bonds, in linear amides"/>
    <property type="evidence" value="ECO:0007669"/>
    <property type="project" value="InterPro"/>
</dbReference>
<dbReference type="InterPro" id="IPR043146">
    <property type="entry name" value="Penicillin_amidase_N_B-knob"/>
</dbReference>
<comment type="similarity">
    <text evidence="1">Belongs to the peptidase S45 family.</text>
</comment>